<feature type="transmembrane region" description="Helical" evidence="9">
    <location>
        <begin position="66"/>
        <end position="87"/>
    </location>
</feature>
<dbReference type="InterPro" id="IPR050482">
    <property type="entry name" value="Sensor_HK_TwoCompSys"/>
</dbReference>
<evidence type="ECO:0000256" key="5">
    <source>
        <dbReference type="ARBA" id="ARBA00022741"/>
    </source>
</evidence>
<keyword evidence="9" id="KW-1133">Transmembrane helix</keyword>
<protein>
    <recommendedName>
        <fullName evidence="2">histidine kinase</fullName>
        <ecNumber evidence="2">2.7.13.3</ecNumber>
    </recommendedName>
</protein>
<keyword evidence="7" id="KW-0067">ATP-binding</keyword>
<feature type="domain" description="Putative sensor" evidence="11">
    <location>
        <begin position="61"/>
        <end position="219"/>
    </location>
</feature>
<keyword evidence="4" id="KW-0808">Transferase</keyword>
<dbReference type="InterPro" id="IPR025828">
    <property type="entry name" value="Put_sensor_dom"/>
</dbReference>
<evidence type="ECO:0000313" key="12">
    <source>
        <dbReference type="EMBL" id="SNS23088.1"/>
    </source>
</evidence>
<dbReference type="RefSeq" id="WP_245919912.1">
    <property type="nucleotide sequence ID" value="NZ_FZNP01000013.1"/>
</dbReference>
<dbReference type="Pfam" id="PF07730">
    <property type="entry name" value="HisKA_3"/>
    <property type="match status" value="1"/>
</dbReference>
<organism evidence="12 13">
    <name type="scientific">Actinomadura mexicana</name>
    <dbReference type="NCBI Taxonomy" id="134959"/>
    <lineage>
        <taxon>Bacteria</taxon>
        <taxon>Bacillati</taxon>
        <taxon>Actinomycetota</taxon>
        <taxon>Actinomycetes</taxon>
        <taxon>Streptosporangiales</taxon>
        <taxon>Thermomonosporaceae</taxon>
        <taxon>Actinomadura</taxon>
    </lineage>
</organism>
<dbReference type="EC" id="2.7.13.3" evidence="2"/>
<evidence type="ECO:0000256" key="1">
    <source>
        <dbReference type="ARBA" id="ARBA00000085"/>
    </source>
</evidence>
<feature type="transmembrane region" description="Helical" evidence="9">
    <location>
        <begin position="187"/>
        <end position="210"/>
    </location>
</feature>
<evidence type="ECO:0000256" key="7">
    <source>
        <dbReference type="ARBA" id="ARBA00022840"/>
    </source>
</evidence>
<evidence type="ECO:0000256" key="9">
    <source>
        <dbReference type="SAM" id="Phobius"/>
    </source>
</evidence>
<dbReference type="PANTHER" id="PTHR24421:SF10">
    <property type="entry name" value="NITRATE_NITRITE SENSOR PROTEIN NARQ"/>
    <property type="match status" value="1"/>
</dbReference>
<dbReference type="GO" id="GO:0046983">
    <property type="term" value="F:protein dimerization activity"/>
    <property type="evidence" value="ECO:0007669"/>
    <property type="project" value="InterPro"/>
</dbReference>
<dbReference type="GO" id="GO:0005524">
    <property type="term" value="F:ATP binding"/>
    <property type="evidence" value="ECO:0007669"/>
    <property type="project" value="UniProtKB-KW"/>
</dbReference>
<keyword evidence="3" id="KW-0597">Phosphoprotein</keyword>
<keyword evidence="6 12" id="KW-0418">Kinase</keyword>
<dbReference type="CDD" id="cd16917">
    <property type="entry name" value="HATPase_UhpB-NarQ-NarX-like"/>
    <property type="match status" value="1"/>
</dbReference>
<dbReference type="Proteomes" id="UP000198420">
    <property type="component" value="Unassembled WGS sequence"/>
</dbReference>
<evidence type="ECO:0000256" key="6">
    <source>
        <dbReference type="ARBA" id="ARBA00022777"/>
    </source>
</evidence>
<name>A0A239CTJ0_9ACTN</name>
<dbReference type="GO" id="GO:0016020">
    <property type="term" value="C:membrane"/>
    <property type="evidence" value="ECO:0007669"/>
    <property type="project" value="InterPro"/>
</dbReference>
<keyword evidence="9" id="KW-0472">Membrane</keyword>
<dbReference type="Pfam" id="PF13796">
    <property type="entry name" value="Sensor"/>
    <property type="match status" value="1"/>
</dbReference>
<comment type="catalytic activity">
    <reaction evidence="1">
        <text>ATP + protein L-histidine = ADP + protein N-phospho-L-histidine.</text>
        <dbReference type="EC" id="2.7.13.3"/>
    </reaction>
</comment>
<dbReference type="Gene3D" id="1.20.5.1930">
    <property type="match status" value="1"/>
</dbReference>
<dbReference type="SUPFAM" id="SSF55874">
    <property type="entry name" value="ATPase domain of HSP90 chaperone/DNA topoisomerase II/histidine kinase"/>
    <property type="match status" value="1"/>
</dbReference>
<evidence type="ECO:0000313" key="13">
    <source>
        <dbReference type="Proteomes" id="UP000198420"/>
    </source>
</evidence>
<reference evidence="13" key="1">
    <citation type="submission" date="2017-06" db="EMBL/GenBank/DDBJ databases">
        <authorList>
            <person name="Varghese N."/>
            <person name="Submissions S."/>
        </authorList>
    </citation>
    <scope>NUCLEOTIDE SEQUENCE [LARGE SCALE GENOMIC DNA]</scope>
    <source>
        <strain evidence="13">DSM 44485</strain>
    </source>
</reference>
<feature type="transmembrane region" description="Helical" evidence="9">
    <location>
        <begin position="134"/>
        <end position="167"/>
    </location>
</feature>
<keyword evidence="5" id="KW-0547">Nucleotide-binding</keyword>
<dbReference type="InterPro" id="IPR036890">
    <property type="entry name" value="HATPase_C_sf"/>
</dbReference>
<keyword evidence="8" id="KW-0902">Two-component regulatory system</keyword>
<gene>
    <name evidence="12" type="ORF">SAMN06265355_11390</name>
</gene>
<evidence type="ECO:0000256" key="4">
    <source>
        <dbReference type="ARBA" id="ARBA00022679"/>
    </source>
</evidence>
<accession>A0A239CTJ0</accession>
<feature type="transmembrane region" description="Helical" evidence="9">
    <location>
        <begin position="28"/>
        <end position="54"/>
    </location>
</feature>
<evidence type="ECO:0000256" key="8">
    <source>
        <dbReference type="ARBA" id="ARBA00023012"/>
    </source>
</evidence>
<evidence type="ECO:0000256" key="3">
    <source>
        <dbReference type="ARBA" id="ARBA00022553"/>
    </source>
</evidence>
<dbReference type="InterPro" id="IPR011712">
    <property type="entry name" value="Sig_transdc_His_kin_sub3_dim/P"/>
</dbReference>
<dbReference type="Gene3D" id="3.30.565.10">
    <property type="entry name" value="Histidine kinase-like ATPase, C-terminal domain"/>
    <property type="match status" value="1"/>
</dbReference>
<proteinExistence type="predicted"/>
<dbReference type="AlphaFoldDB" id="A0A239CTJ0"/>
<evidence type="ECO:0000256" key="2">
    <source>
        <dbReference type="ARBA" id="ARBA00012438"/>
    </source>
</evidence>
<keyword evidence="13" id="KW-1185">Reference proteome</keyword>
<keyword evidence="9" id="KW-0812">Transmembrane</keyword>
<evidence type="ECO:0000259" key="10">
    <source>
        <dbReference type="Pfam" id="PF07730"/>
    </source>
</evidence>
<evidence type="ECO:0000259" key="11">
    <source>
        <dbReference type="Pfam" id="PF13796"/>
    </source>
</evidence>
<feature type="domain" description="Signal transduction histidine kinase subgroup 3 dimerisation and phosphoacceptor" evidence="10">
    <location>
        <begin position="248"/>
        <end position="314"/>
    </location>
</feature>
<dbReference type="EMBL" id="FZNP01000013">
    <property type="protein sequence ID" value="SNS23088.1"/>
    <property type="molecule type" value="Genomic_DNA"/>
</dbReference>
<sequence length="443" mass="45895">MPNDPPSTLPAAMGRPGFLLTAWPWRAAAYLLSTAAVVVAAGVPLVLLGMPLLLAAASDAALGGRALPAVVGLLLVGGLGPVATIPLTGLERRRLRLVDARPVGPGHRRPPERGVLPWLRTRYTEPVTWRALGYFLLLAAAVPVLYAALLSVLVFQFGAVAAPLILLGDTGPMVLGPVKVATPGDSLPYAVGGLVLLPAVPYLLAVVAAAQGALARALLRHRSGDRLQAELVEVARSRARLVDAFEAERRRIERDLHDGAQQRLLALTLKLGIARVDLPPGSPAADSVADAHAEAKRLMTELRELVNGIHPRVLTDRGLEAALGELADRSPLAVTVEADLPARPPRQVESTAYFAAAEALTNAAKHSGADRAAVSARLAGGVLTVEVADDGAGGADPARGTGLTGLADRVAVIDGRLLVSSPAGGPTLVRVELPCEPNRPPSG</sequence>
<dbReference type="PANTHER" id="PTHR24421">
    <property type="entry name" value="NITRATE/NITRITE SENSOR PROTEIN NARX-RELATED"/>
    <property type="match status" value="1"/>
</dbReference>
<dbReference type="GO" id="GO:0000155">
    <property type="term" value="F:phosphorelay sensor kinase activity"/>
    <property type="evidence" value="ECO:0007669"/>
    <property type="project" value="InterPro"/>
</dbReference>